<keyword evidence="3" id="KW-1185">Reference proteome</keyword>
<accession>A0ABS7YE42</accession>
<name>A0ABS7YE42_9BURK</name>
<evidence type="ECO:0000313" key="2">
    <source>
        <dbReference type="EMBL" id="MCA1856625.1"/>
    </source>
</evidence>
<dbReference type="Gene3D" id="3.40.1000.10">
    <property type="entry name" value="Mog1/PsbP, alpha/beta/alpha sandwich"/>
    <property type="match status" value="1"/>
</dbReference>
<dbReference type="Proteomes" id="UP001198602">
    <property type="component" value="Unassembled WGS sequence"/>
</dbReference>
<dbReference type="InterPro" id="IPR016123">
    <property type="entry name" value="Mog1/PsbP_a/b/a-sand"/>
</dbReference>
<evidence type="ECO:0000313" key="3">
    <source>
        <dbReference type="Proteomes" id="UP001198602"/>
    </source>
</evidence>
<feature type="region of interest" description="Disordered" evidence="1">
    <location>
        <begin position="1"/>
        <end position="21"/>
    </location>
</feature>
<dbReference type="SUPFAM" id="SSF55724">
    <property type="entry name" value="Mog1p/PsbP-like"/>
    <property type="match status" value="1"/>
</dbReference>
<dbReference type="InterPro" id="IPR014894">
    <property type="entry name" value="DcrB/EagT6"/>
</dbReference>
<gene>
    <name evidence="2" type="ORF">LE190_11925</name>
</gene>
<proteinExistence type="predicted"/>
<organism evidence="2 3">
    <name type="scientific">Massilia hydrophila</name>
    <dbReference type="NCBI Taxonomy" id="3044279"/>
    <lineage>
        <taxon>Bacteria</taxon>
        <taxon>Pseudomonadati</taxon>
        <taxon>Pseudomonadota</taxon>
        <taxon>Betaproteobacteria</taxon>
        <taxon>Burkholderiales</taxon>
        <taxon>Oxalobacteraceae</taxon>
        <taxon>Telluria group</taxon>
        <taxon>Massilia</taxon>
    </lineage>
</organism>
<comment type="caution">
    <text evidence="2">The sequence shown here is derived from an EMBL/GenBank/DDBJ whole genome shotgun (WGS) entry which is preliminary data.</text>
</comment>
<evidence type="ECO:0000256" key="1">
    <source>
        <dbReference type="SAM" id="MobiDB-lite"/>
    </source>
</evidence>
<dbReference type="Pfam" id="PF08786">
    <property type="entry name" value="DcrB"/>
    <property type="match status" value="1"/>
</dbReference>
<protein>
    <submittedName>
        <fullName evidence="2">DUF1795 domain-containing protein</fullName>
    </submittedName>
</protein>
<reference evidence="2 3" key="1">
    <citation type="submission" date="2021-07" db="EMBL/GenBank/DDBJ databases">
        <title>Characterization of Violacein-producing bacteria and related species.</title>
        <authorList>
            <person name="Wilson H.S."/>
            <person name="De Leon M.E."/>
        </authorList>
    </citation>
    <scope>NUCLEOTIDE SEQUENCE [LARGE SCALE GENOMIC DNA]</scope>
    <source>
        <strain evidence="2 3">HSC-2F05</strain>
    </source>
</reference>
<sequence length="159" mass="17249">MNPERNTASGRVTLPEGSIGLPQGFDDRTTNVFVPADPQHAPNLSITRDRLNEGESLPAYVDRQLALLKRRLPGHKLLGQDTDTLGEGETALSGERIDCQYRNGAQVLRQRQAVFLVAPGRALIVSATTPRQADAGFDTLWRGFLRSFAHAQSTDAAAG</sequence>
<dbReference type="EMBL" id="JAHYBX010000003">
    <property type="protein sequence ID" value="MCA1856625.1"/>
    <property type="molecule type" value="Genomic_DNA"/>
</dbReference>
<feature type="compositionally biased region" description="Polar residues" evidence="1">
    <location>
        <begin position="1"/>
        <end position="10"/>
    </location>
</feature>
<dbReference type="RefSeq" id="WP_225238887.1">
    <property type="nucleotide sequence ID" value="NZ_JAHYBX010000003.1"/>
</dbReference>